<dbReference type="EMBL" id="LPUF01000003">
    <property type="protein sequence ID" value="OQK15636.1"/>
    <property type="molecule type" value="Genomic_DNA"/>
</dbReference>
<organism evidence="2 3">
    <name type="scientific">Methyloprofundus sedimenti</name>
    <dbReference type="NCBI Taxonomy" id="1420851"/>
    <lineage>
        <taxon>Bacteria</taxon>
        <taxon>Pseudomonadati</taxon>
        <taxon>Pseudomonadota</taxon>
        <taxon>Gammaproteobacteria</taxon>
        <taxon>Methylococcales</taxon>
        <taxon>Methylococcaceae</taxon>
        <taxon>Methyloprofundus</taxon>
    </lineage>
</organism>
<keyword evidence="1" id="KW-0472">Membrane</keyword>
<feature type="transmembrane region" description="Helical" evidence="1">
    <location>
        <begin position="115"/>
        <end position="139"/>
    </location>
</feature>
<evidence type="ECO:0000313" key="2">
    <source>
        <dbReference type="EMBL" id="OQK15636.1"/>
    </source>
</evidence>
<dbReference type="RefSeq" id="WP_080523871.1">
    <property type="nucleotide sequence ID" value="NZ_LPUF01000003.1"/>
</dbReference>
<evidence type="ECO:0000256" key="1">
    <source>
        <dbReference type="SAM" id="Phobius"/>
    </source>
</evidence>
<keyword evidence="1" id="KW-1133">Transmembrane helix</keyword>
<protein>
    <submittedName>
        <fullName evidence="2">Uncharacterized protein</fullName>
    </submittedName>
</protein>
<dbReference type="STRING" id="1420851.AU255_15555"/>
<reference evidence="2 3" key="1">
    <citation type="submission" date="2015-12" db="EMBL/GenBank/DDBJ databases">
        <authorList>
            <person name="Shamseldin A."/>
            <person name="Moawad H."/>
            <person name="Abd El-Rahim W.M."/>
            <person name="Sadowsky M.J."/>
        </authorList>
    </citation>
    <scope>NUCLEOTIDE SEQUENCE [LARGE SCALE GENOMIC DNA]</scope>
    <source>
        <strain evidence="2 3">WF1</strain>
    </source>
</reference>
<dbReference type="OrthoDB" id="5566383at2"/>
<name>A0A1V8M2C1_9GAMM</name>
<dbReference type="Proteomes" id="UP000191980">
    <property type="component" value="Unassembled WGS sequence"/>
</dbReference>
<proteinExistence type="predicted"/>
<keyword evidence="1" id="KW-0812">Transmembrane</keyword>
<feature type="transmembrane region" description="Helical" evidence="1">
    <location>
        <begin position="86"/>
        <end position="103"/>
    </location>
</feature>
<feature type="transmembrane region" description="Helical" evidence="1">
    <location>
        <begin position="20"/>
        <end position="41"/>
    </location>
</feature>
<accession>A0A1V8M2C1</accession>
<feature type="transmembrane region" description="Helical" evidence="1">
    <location>
        <begin position="151"/>
        <end position="174"/>
    </location>
</feature>
<dbReference type="AlphaFoldDB" id="A0A1V8M2C1"/>
<feature type="transmembrane region" description="Helical" evidence="1">
    <location>
        <begin position="48"/>
        <end position="66"/>
    </location>
</feature>
<sequence length="206" mass="23715">MSEQDKIQAKWNMDAALNHIYINEIMFVSMVFLIFLGEVILEVFDRSGIFYWLLMTPIFCFFSILSAKTKASATGHTIKNLYRYQFLYWGSAFVAVLLVFLSWHAETIKASEAGIVIHIILAHTVFLNGIILGVRFYLIGGLLFCTAALTILMQTTFGIDLLFAIPVLWMGFYWEKSHLFPTLKNKNDFVKEVVEDQEYNRRAGDK</sequence>
<comment type="caution">
    <text evidence="2">The sequence shown here is derived from an EMBL/GenBank/DDBJ whole genome shotgun (WGS) entry which is preliminary data.</text>
</comment>
<gene>
    <name evidence="2" type="ORF">AU255_15555</name>
</gene>
<evidence type="ECO:0000313" key="3">
    <source>
        <dbReference type="Proteomes" id="UP000191980"/>
    </source>
</evidence>
<keyword evidence="3" id="KW-1185">Reference proteome</keyword>